<evidence type="ECO:0000313" key="2">
    <source>
        <dbReference type="Proteomes" id="UP001374584"/>
    </source>
</evidence>
<dbReference type="PANTHER" id="PTHR33320">
    <property type="entry name" value="METHIONYL-TRNA SYNTHETASE"/>
    <property type="match status" value="1"/>
</dbReference>
<proteinExistence type="predicted"/>
<dbReference type="AlphaFoldDB" id="A0AAN9MIR9"/>
<accession>A0AAN9MIR9</accession>
<dbReference type="PANTHER" id="PTHR33320:SF32">
    <property type="entry name" value="METHIONYL-TRNA SYNTHETASE"/>
    <property type="match status" value="1"/>
</dbReference>
<gene>
    <name evidence="1" type="ORF">VNO80_18227</name>
</gene>
<organism evidence="1 2">
    <name type="scientific">Phaseolus coccineus</name>
    <name type="common">Scarlet runner bean</name>
    <name type="synonym">Phaseolus multiflorus</name>
    <dbReference type="NCBI Taxonomy" id="3886"/>
    <lineage>
        <taxon>Eukaryota</taxon>
        <taxon>Viridiplantae</taxon>
        <taxon>Streptophyta</taxon>
        <taxon>Embryophyta</taxon>
        <taxon>Tracheophyta</taxon>
        <taxon>Spermatophyta</taxon>
        <taxon>Magnoliopsida</taxon>
        <taxon>eudicotyledons</taxon>
        <taxon>Gunneridae</taxon>
        <taxon>Pentapetalae</taxon>
        <taxon>rosids</taxon>
        <taxon>fabids</taxon>
        <taxon>Fabales</taxon>
        <taxon>Fabaceae</taxon>
        <taxon>Papilionoideae</taxon>
        <taxon>50 kb inversion clade</taxon>
        <taxon>NPAAA clade</taxon>
        <taxon>indigoferoid/millettioid clade</taxon>
        <taxon>Phaseoleae</taxon>
        <taxon>Phaseolus</taxon>
    </lineage>
</organism>
<evidence type="ECO:0008006" key="3">
    <source>
        <dbReference type="Google" id="ProtNLM"/>
    </source>
</evidence>
<dbReference type="EMBL" id="JAYMYR010000007">
    <property type="protein sequence ID" value="KAK7352798.1"/>
    <property type="molecule type" value="Genomic_DNA"/>
</dbReference>
<reference evidence="1 2" key="1">
    <citation type="submission" date="2024-01" db="EMBL/GenBank/DDBJ databases">
        <title>The genomes of 5 underutilized Papilionoideae crops provide insights into root nodulation and disease resistanc.</title>
        <authorList>
            <person name="Jiang F."/>
        </authorList>
    </citation>
    <scope>NUCLEOTIDE SEQUENCE [LARGE SCALE GENOMIC DNA]</scope>
    <source>
        <strain evidence="1">JINMINGXINNONG_FW02</strain>
        <tissue evidence="1">Leaves</tissue>
    </source>
</reference>
<dbReference type="Proteomes" id="UP001374584">
    <property type="component" value="Unassembled WGS sequence"/>
</dbReference>
<name>A0AAN9MIR9_PHACN</name>
<keyword evidence="2" id="KW-1185">Reference proteome</keyword>
<protein>
    <recommendedName>
        <fullName evidence="3">Methionyl-tRNA synthetase</fullName>
    </recommendedName>
</protein>
<comment type="caution">
    <text evidence="1">The sequence shown here is derived from an EMBL/GenBank/DDBJ whole genome shotgun (WGS) entry which is preliminary data.</text>
</comment>
<evidence type="ECO:0000313" key="1">
    <source>
        <dbReference type="EMBL" id="KAK7352798.1"/>
    </source>
</evidence>
<sequence>MCLVFVCGEEEKVVSRQPAPGACPYCGGIILAMDVESRWNFCFLPLYFKTKRRYCCTICTRSLLLH</sequence>